<reference evidence="2 3" key="1">
    <citation type="submission" date="2019-02" db="EMBL/GenBank/DDBJ databases">
        <title>Marinobacter halodurans sp. nov., a marine bacterium isolated from sea tidal flat.</title>
        <authorList>
            <person name="Yoo Y."/>
            <person name="Lee D.W."/>
            <person name="Kim B.S."/>
            <person name="Kim J.-J."/>
        </authorList>
    </citation>
    <scope>NUCLEOTIDE SEQUENCE [LARGE SCALE GENOMIC DNA]</scope>
    <source>
        <strain evidence="2 3">YJ-S3-2</strain>
    </source>
</reference>
<comment type="similarity">
    <text evidence="1">Belongs to the UPF0166 family.</text>
</comment>
<dbReference type="InterPro" id="IPR011322">
    <property type="entry name" value="N-reg_PII-like_a/b"/>
</dbReference>
<evidence type="ECO:0008006" key="4">
    <source>
        <dbReference type="Google" id="ProtNLM"/>
    </source>
</evidence>
<accession>A0ABY1ZTG5</accession>
<comment type="caution">
    <text evidence="2">The sequence shown here is derived from an EMBL/GenBank/DDBJ whole genome shotgun (WGS) entry which is preliminary data.</text>
</comment>
<name>A0ABY1ZTG5_9GAMM</name>
<evidence type="ECO:0000256" key="1">
    <source>
        <dbReference type="ARBA" id="ARBA00010554"/>
    </source>
</evidence>
<evidence type="ECO:0000313" key="2">
    <source>
        <dbReference type="EMBL" id="TBW58778.1"/>
    </source>
</evidence>
<gene>
    <name evidence="2" type="ORF">EZI54_02600</name>
</gene>
<organism evidence="2 3">
    <name type="scientific">Marinobacter halodurans</name>
    <dbReference type="NCBI Taxonomy" id="2528979"/>
    <lineage>
        <taxon>Bacteria</taxon>
        <taxon>Pseudomonadati</taxon>
        <taxon>Pseudomonadota</taxon>
        <taxon>Gammaproteobacteria</taxon>
        <taxon>Pseudomonadales</taxon>
        <taxon>Marinobacteraceae</taxon>
        <taxon>Marinobacter</taxon>
    </lineage>
</organism>
<keyword evidence="3" id="KW-1185">Reference proteome</keyword>
<dbReference type="Proteomes" id="UP000313645">
    <property type="component" value="Unassembled WGS sequence"/>
</dbReference>
<dbReference type="InterPro" id="IPR015867">
    <property type="entry name" value="N-reg_PII/ATP_PRibTrfase_C"/>
</dbReference>
<evidence type="ECO:0000313" key="3">
    <source>
        <dbReference type="Proteomes" id="UP000313645"/>
    </source>
</evidence>
<protein>
    <recommendedName>
        <fullName evidence="4">DUF190 domain-containing protein</fullName>
    </recommendedName>
</protein>
<dbReference type="InterPro" id="IPR003793">
    <property type="entry name" value="UPF0166"/>
</dbReference>
<dbReference type="Gene3D" id="3.30.70.120">
    <property type="match status" value="1"/>
</dbReference>
<sequence>MEKGYEIIFITPENRRHHNRRVCDLITDMARKRGITRMTKRVDREGLGAGGHLHSAHFFELADQPVEIMFVVDTATGDRLIEDVRQAGIHVFCIRKEVEYGELG</sequence>
<dbReference type="EMBL" id="SJDL01000003">
    <property type="protein sequence ID" value="TBW58778.1"/>
    <property type="molecule type" value="Genomic_DNA"/>
</dbReference>
<dbReference type="Pfam" id="PF02641">
    <property type="entry name" value="DUF190"/>
    <property type="match status" value="1"/>
</dbReference>
<dbReference type="RefSeq" id="WP_131478745.1">
    <property type="nucleotide sequence ID" value="NZ_SJDL01000003.1"/>
</dbReference>
<dbReference type="SUPFAM" id="SSF54913">
    <property type="entry name" value="GlnB-like"/>
    <property type="match status" value="1"/>
</dbReference>
<proteinExistence type="inferred from homology"/>